<sequence length="192" mass="22024">MEKKNTFTKALVSIGCLLIGMFAIIYYFLYRYYKLPLPKLNEVTDTIHFQDTIPYYLPVPKDSTVLRYDTVTLPVSCENTHSDKKYILNNTTSDGNYIMPTDSSIKSTPDSVKVVIPITQKVYEDSTYKVWVSGYNPKVDSIFVYNKTNVVNHYFKSKEKHWGVGVQVGYGIGKNSLQPYIGIGINYNIVKW</sequence>
<gene>
    <name evidence="3" type="ORF">HMPREF9018_0442</name>
</gene>
<dbReference type="InterPro" id="IPR049214">
    <property type="entry name" value="DUF6808"/>
</dbReference>
<evidence type="ECO:0000313" key="4">
    <source>
        <dbReference type="Proteomes" id="UP000016016"/>
    </source>
</evidence>
<reference evidence="3 4" key="1">
    <citation type="submission" date="2010-09" db="EMBL/GenBank/DDBJ databases">
        <authorList>
            <person name="Harkins D.M."/>
            <person name="Madupu R."/>
            <person name="Durkin A.S."/>
            <person name="Torralba M."/>
            <person name="Methe B."/>
            <person name="Sutton G.G."/>
            <person name="Nelson K.E."/>
        </authorList>
    </citation>
    <scope>NUCLEOTIDE SEQUENCE [LARGE SCALE GENOMIC DNA]</scope>
    <source>
        <strain evidence="3 4">CRIS 21A-A</strain>
    </source>
</reference>
<keyword evidence="1" id="KW-1133">Transmembrane helix</keyword>
<evidence type="ECO:0000259" key="2">
    <source>
        <dbReference type="Pfam" id="PF20647"/>
    </source>
</evidence>
<dbReference type="Proteomes" id="UP000016016">
    <property type="component" value="Unassembled WGS sequence"/>
</dbReference>
<dbReference type="eggNOG" id="ENOG503388A">
    <property type="taxonomic scope" value="Bacteria"/>
</dbReference>
<keyword evidence="1" id="KW-0472">Membrane</keyword>
<proteinExistence type="predicted"/>
<dbReference type="AlphaFoldDB" id="E1GUE1"/>
<evidence type="ECO:0000256" key="1">
    <source>
        <dbReference type="SAM" id="Phobius"/>
    </source>
</evidence>
<dbReference type="EMBL" id="ADFQ01000019">
    <property type="protein sequence ID" value="EFN91740.1"/>
    <property type="molecule type" value="Genomic_DNA"/>
</dbReference>
<comment type="caution">
    <text evidence="3">The sequence shown here is derived from an EMBL/GenBank/DDBJ whole genome shotgun (WGS) entry which is preliminary data.</text>
</comment>
<protein>
    <recommendedName>
        <fullName evidence="2">DUF6808 domain-containing protein</fullName>
    </recommendedName>
</protein>
<feature type="domain" description="DUF6808" evidence="2">
    <location>
        <begin position="110"/>
        <end position="189"/>
    </location>
</feature>
<feature type="transmembrane region" description="Helical" evidence="1">
    <location>
        <begin position="6"/>
        <end position="29"/>
    </location>
</feature>
<name>E1GUE1_9BACT</name>
<organism evidence="3 4">
    <name type="scientific">Prevotella amnii CRIS 21A-A</name>
    <dbReference type="NCBI Taxonomy" id="679191"/>
    <lineage>
        <taxon>Bacteria</taxon>
        <taxon>Pseudomonadati</taxon>
        <taxon>Bacteroidota</taxon>
        <taxon>Bacteroidia</taxon>
        <taxon>Bacteroidales</taxon>
        <taxon>Prevotellaceae</taxon>
        <taxon>Prevotella</taxon>
    </lineage>
</organism>
<accession>E1GUE1</accession>
<evidence type="ECO:0000313" key="3">
    <source>
        <dbReference type="EMBL" id="EFN91740.1"/>
    </source>
</evidence>
<dbReference type="Pfam" id="PF20647">
    <property type="entry name" value="DUF6808"/>
    <property type="match status" value="1"/>
</dbReference>
<keyword evidence="1" id="KW-0812">Transmembrane</keyword>
<dbReference type="RefSeq" id="WP_008447506.1">
    <property type="nucleotide sequence ID" value="NZ_ADFQ01000019.1"/>
</dbReference>